<proteinExistence type="predicted"/>
<feature type="domain" description="Recombinase" evidence="2">
    <location>
        <begin position="159"/>
        <end position="303"/>
    </location>
</feature>
<dbReference type="InterPro" id="IPR011109">
    <property type="entry name" value="DNA_bind_recombinase_dom"/>
</dbReference>
<dbReference type="AlphaFoldDB" id="A0A9D2S518"/>
<dbReference type="GO" id="GO:0003677">
    <property type="term" value="F:DNA binding"/>
    <property type="evidence" value="ECO:0007669"/>
    <property type="project" value="InterPro"/>
</dbReference>
<evidence type="ECO:0000313" key="3">
    <source>
        <dbReference type="EMBL" id="HJB56296.1"/>
    </source>
</evidence>
<dbReference type="SUPFAM" id="SSF53041">
    <property type="entry name" value="Resolvase-like"/>
    <property type="match status" value="1"/>
</dbReference>
<dbReference type="PROSITE" id="PS51737">
    <property type="entry name" value="RECOMBINASE_DNA_BIND"/>
    <property type="match status" value="1"/>
</dbReference>
<evidence type="ECO:0000259" key="1">
    <source>
        <dbReference type="PROSITE" id="PS51736"/>
    </source>
</evidence>
<sequence>MRGARAALYLRLSHRDGGGEGESIANQRALLRAYAREQGFQVAGEYVDSGWSGTRFDRPAFRRLLSDVEAGAVDVVLTKDLSRLGRDYIAAGQYAELYFPAHGVRYIAVNDGYDSLRESDIAPFKNVVNEMYARDISRKIRSALAVRRAEGRYLGSFAPYGYQKDPDDRGRLRPEAHAAQVVKEIFASAAGGEGTGAIARRLNARGEPSPGRWRCLTHPGLREEDWVGAGCWTAAAVRRILDGEVYLGRTVQGKSAKRSFRAGTAVRRAPEDWVRVEGTHPALVTPEMFAAAHRARRRSVGTGFHNELSGLLRCAGCGGPMAAVSTRKKGSPAALVCARYKRAGPAACSSHRIDYAACCRLLREALAPHLALTEEETAALRPAERDAETLACARSRLEGRLERLYEDRAAGRLGEEAFRALLERTQGRLAALGALDRPAEGTQSVPDLRAWLDGPLDGSALRALVEEVRVEQGAWVREEQGRVWRQRVEVFLRFPAPPLEREIAL</sequence>
<dbReference type="GO" id="GO:0000150">
    <property type="term" value="F:DNA strand exchange activity"/>
    <property type="evidence" value="ECO:0007669"/>
    <property type="project" value="InterPro"/>
</dbReference>
<dbReference type="Gene3D" id="3.40.50.1390">
    <property type="entry name" value="Resolvase, N-terminal catalytic domain"/>
    <property type="match status" value="1"/>
</dbReference>
<reference evidence="3" key="1">
    <citation type="journal article" date="2021" name="PeerJ">
        <title>Extensive microbial diversity within the chicken gut microbiome revealed by metagenomics and culture.</title>
        <authorList>
            <person name="Gilroy R."/>
            <person name="Ravi A."/>
            <person name="Getino M."/>
            <person name="Pursley I."/>
            <person name="Horton D.L."/>
            <person name="Alikhan N.F."/>
            <person name="Baker D."/>
            <person name="Gharbi K."/>
            <person name="Hall N."/>
            <person name="Watson M."/>
            <person name="Adriaenssens E.M."/>
            <person name="Foster-Nyarko E."/>
            <person name="Jarju S."/>
            <person name="Secka A."/>
            <person name="Antonio M."/>
            <person name="Oren A."/>
            <person name="Chaudhuri R.R."/>
            <person name="La Ragione R."/>
            <person name="Hildebrand F."/>
            <person name="Pallen M.J."/>
        </authorList>
    </citation>
    <scope>NUCLEOTIDE SEQUENCE</scope>
    <source>
        <strain evidence="3">CHK189-11263</strain>
    </source>
</reference>
<protein>
    <submittedName>
        <fullName evidence="3">Recombinase family protein</fullName>
    </submittedName>
</protein>
<accession>A0A9D2S518</accession>
<dbReference type="SMART" id="SM00857">
    <property type="entry name" value="Resolvase"/>
    <property type="match status" value="1"/>
</dbReference>
<dbReference type="PROSITE" id="PS51736">
    <property type="entry name" value="RECOMBINASES_3"/>
    <property type="match status" value="1"/>
</dbReference>
<dbReference type="Gene3D" id="3.90.1750.20">
    <property type="entry name" value="Putative Large Serine Recombinase, Chain B, Domain 2"/>
    <property type="match status" value="1"/>
</dbReference>
<dbReference type="InterPro" id="IPR036162">
    <property type="entry name" value="Resolvase-like_N_sf"/>
</dbReference>
<feature type="domain" description="Resolvase/invertase-type recombinase catalytic" evidence="1">
    <location>
        <begin position="5"/>
        <end position="151"/>
    </location>
</feature>
<dbReference type="InterPro" id="IPR050639">
    <property type="entry name" value="SSR_resolvase"/>
</dbReference>
<dbReference type="Pfam" id="PF13408">
    <property type="entry name" value="Zn_ribbon_recom"/>
    <property type="match status" value="1"/>
</dbReference>
<gene>
    <name evidence="3" type="ORF">H9714_01955</name>
</gene>
<dbReference type="PANTHER" id="PTHR30461:SF23">
    <property type="entry name" value="DNA RECOMBINASE-RELATED"/>
    <property type="match status" value="1"/>
</dbReference>
<dbReference type="CDD" id="cd03770">
    <property type="entry name" value="SR_TndX_transposase"/>
    <property type="match status" value="1"/>
</dbReference>
<dbReference type="PANTHER" id="PTHR30461">
    <property type="entry name" value="DNA-INVERTASE FROM LAMBDOID PROPHAGE"/>
    <property type="match status" value="1"/>
</dbReference>
<dbReference type="InterPro" id="IPR006119">
    <property type="entry name" value="Resolv_N"/>
</dbReference>
<comment type="caution">
    <text evidence="3">The sequence shown here is derived from an EMBL/GenBank/DDBJ whole genome shotgun (WGS) entry which is preliminary data.</text>
</comment>
<evidence type="ECO:0000313" key="4">
    <source>
        <dbReference type="Proteomes" id="UP000824208"/>
    </source>
</evidence>
<reference evidence="3" key="2">
    <citation type="submission" date="2021-04" db="EMBL/GenBank/DDBJ databases">
        <authorList>
            <person name="Gilroy R."/>
        </authorList>
    </citation>
    <scope>NUCLEOTIDE SEQUENCE</scope>
    <source>
        <strain evidence="3">CHK189-11263</strain>
    </source>
</reference>
<dbReference type="InterPro" id="IPR038109">
    <property type="entry name" value="DNA_bind_recomb_sf"/>
</dbReference>
<dbReference type="EMBL" id="DWYC01000020">
    <property type="protein sequence ID" value="HJB56296.1"/>
    <property type="molecule type" value="Genomic_DNA"/>
</dbReference>
<dbReference type="Pfam" id="PF00239">
    <property type="entry name" value="Resolvase"/>
    <property type="match status" value="1"/>
</dbReference>
<evidence type="ECO:0000259" key="2">
    <source>
        <dbReference type="PROSITE" id="PS51737"/>
    </source>
</evidence>
<organism evidence="3 4">
    <name type="scientific">Candidatus Flavonifractor intestinipullorum</name>
    <dbReference type="NCBI Taxonomy" id="2838587"/>
    <lineage>
        <taxon>Bacteria</taxon>
        <taxon>Bacillati</taxon>
        <taxon>Bacillota</taxon>
        <taxon>Clostridia</taxon>
        <taxon>Eubacteriales</taxon>
        <taxon>Oscillospiraceae</taxon>
        <taxon>Flavonifractor</taxon>
    </lineage>
</organism>
<name>A0A9D2S518_9FIRM</name>
<dbReference type="Pfam" id="PF07508">
    <property type="entry name" value="Recombinase"/>
    <property type="match status" value="1"/>
</dbReference>
<dbReference type="Proteomes" id="UP000824208">
    <property type="component" value="Unassembled WGS sequence"/>
</dbReference>
<dbReference type="InterPro" id="IPR025827">
    <property type="entry name" value="Zn_ribbon_recom_dom"/>
</dbReference>